<dbReference type="Proteomes" id="UP000198519">
    <property type="component" value="Unassembled WGS sequence"/>
</dbReference>
<keyword evidence="3" id="KW-1185">Reference proteome</keyword>
<dbReference type="OrthoDB" id="5624218at2"/>
<keyword evidence="1" id="KW-0732">Signal</keyword>
<reference evidence="3" key="1">
    <citation type="submission" date="2016-10" db="EMBL/GenBank/DDBJ databases">
        <authorList>
            <person name="Varghese N."/>
            <person name="Submissions S."/>
        </authorList>
    </citation>
    <scope>NUCLEOTIDE SEQUENCE [LARGE SCALE GENOMIC DNA]</scope>
    <source>
        <strain evidence="3">CGMCC 1.7061</strain>
    </source>
</reference>
<dbReference type="Pfam" id="PF07433">
    <property type="entry name" value="DUF1513"/>
    <property type="match status" value="1"/>
</dbReference>
<feature type="signal peptide" evidence="1">
    <location>
        <begin position="1"/>
        <end position="25"/>
    </location>
</feature>
<dbReference type="AlphaFoldDB" id="A0A1I4QF56"/>
<dbReference type="InterPro" id="IPR015943">
    <property type="entry name" value="WD40/YVTN_repeat-like_dom_sf"/>
</dbReference>
<dbReference type="InterPro" id="IPR011044">
    <property type="entry name" value="Quino_amine_DH_bsu"/>
</dbReference>
<evidence type="ECO:0008006" key="4">
    <source>
        <dbReference type="Google" id="ProtNLM"/>
    </source>
</evidence>
<name>A0A1I4QF56_9GAMM</name>
<sequence>MTTRRQVLRLGMASLALASAPMGCALFQQPTGTEHLLFSAANTPEGNYTLVGLDSAGQVRSQVTVGDRCHGGCQRPGSRQVLLFARRPGRHFYVIDTLSGQLLASIDAEPDHHFYGHGAFSPDGRYLYTTENHYPSGQGVIGVYDASTGYTRVRQLAAGGIGPHEVRMHPDGNTLVVALGGIQTHPDYQRIKLNLETMSPALLLIDRHDGTVLQRHEPSHQQLSCRHLDVSPDGTVIAGYQFQGPEWQAPPLIARLDSQRGDFRELSLGDGLQSQLRNYTASIAVHPYLPLSAITAPRGGKLLVINHRSGELAVTYDVDDCAGIMAAGQRGFLLTSGTGAVFQLPANLGALIPLQAPTLRWDNHLTAVTVA</sequence>
<dbReference type="PIRSF" id="PIRSF028101">
    <property type="entry name" value="UCP028101"/>
    <property type="match status" value="1"/>
</dbReference>
<feature type="chain" id="PRO_5011544142" description="DUF1513 domain-containing protein" evidence="1">
    <location>
        <begin position="26"/>
        <end position="371"/>
    </location>
</feature>
<evidence type="ECO:0000313" key="3">
    <source>
        <dbReference type="Proteomes" id="UP000198519"/>
    </source>
</evidence>
<dbReference type="STRING" id="488535.SAMN04487963_2343"/>
<evidence type="ECO:0000313" key="2">
    <source>
        <dbReference type="EMBL" id="SFM38365.1"/>
    </source>
</evidence>
<dbReference type="Gene3D" id="2.130.10.10">
    <property type="entry name" value="YVTN repeat-like/Quinoprotein amine dehydrogenase"/>
    <property type="match status" value="1"/>
</dbReference>
<dbReference type="RefSeq" id="WP_092022715.1">
    <property type="nucleotide sequence ID" value="NZ_FOUE01000003.1"/>
</dbReference>
<dbReference type="EMBL" id="FOUE01000003">
    <property type="protein sequence ID" value="SFM38365.1"/>
    <property type="molecule type" value="Genomic_DNA"/>
</dbReference>
<dbReference type="InterPro" id="IPR008311">
    <property type="entry name" value="UCP028101"/>
</dbReference>
<dbReference type="SUPFAM" id="SSF50969">
    <property type="entry name" value="YVTN repeat-like/Quinoprotein amine dehydrogenase"/>
    <property type="match status" value="1"/>
</dbReference>
<organism evidence="2 3">
    <name type="scientific">Marinobacter zhejiangensis</name>
    <dbReference type="NCBI Taxonomy" id="488535"/>
    <lineage>
        <taxon>Bacteria</taxon>
        <taxon>Pseudomonadati</taxon>
        <taxon>Pseudomonadota</taxon>
        <taxon>Gammaproteobacteria</taxon>
        <taxon>Pseudomonadales</taxon>
        <taxon>Marinobacteraceae</taxon>
        <taxon>Marinobacter</taxon>
    </lineage>
</organism>
<gene>
    <name evidence="2" type="ORF">SAMN04487963_2343</name>
</gene>
<evidence type="ECO:0000256" key="1">
    <source>
        <dbReference type="SAM" id="SignalP"/>
    </source>
</evidence>
<proteinExistence type="predicted"/>
<protein>
    <recommendedName>
        <fullName evidence="4">DUF1513 domain-containing protein</fullName>
    </recommendedName>
</protein>
<accession>A0A1I4QF56</accession>